<evidence type="ECO:0000313" key="1">
    <source>
        <dbReference type="EMBL" id="GAA4283389.1"/>
    </source>
</evidence>
<dbReference type="Gene3D" id="3.30.460.40">
    <property type="match status" value="1"/>
</dbReference>
<accession>A0ABP8EHE8</accession>
<evidence type="ECO:0008006" key="3">
    <source>
        <dbReference type="Google" id="ProtNLM"/>
    </source>
</evidence>
<organism evidence="1 2">
    <name type="scientific">Brevibacterium daeguense</name>
    <dbReference type="NCBI Taxonomy" id="909936"/>
    <lineage>
        <taxon>Bacteria</taxon>
        <taxon>Bacillati</taxon>
        <taxon>Actinomycetota</taxon>
        <taxon>Actinomycetes</taxon>
        <taxon>Micrococcales</taxon>
        <taxon>Brevibacteriaceae</taxon>
        <taxon>Brevibacterium</taxon>
    </lineage>
</organism>
<gene>
    <name evidence="1" type="ORF">GCM10022261_09200</name>
</gene>
<protein>
    <recommendedName>
        <fullName evidence="3">Nucleotidyl transferase AbiEii/AbiGii toxin family protein</fullName>
    </recommendedName>
</protein>
<reference evidence="2" key="1">
    <citation type="journal article" date="2019" name="Int. J. Syst. Evol. Microbiol.">
        <title>The Global Catalogue of Microorganisms (GCM) 10K type strain sequencing project: providing services to taxonomists for standard genome sequencing and annotation.</title>
        <authorList>
            <consortium name="The Broad Institute Genomics Platform"/>
            <consortium name="The Broad Institute Genome Sequencing Center for Infectious Disease"/>
            <person name="Wu L."/>
            <person name="Ma J."/>
        </authorList>
    </citation>
    <scope>NUCLEOTIDE SEQUENCE [LARGE SCALE GENOMIC DNA]</scope>
    <source>
        <strain evidence="2">JCM 17458</strain>
    </source>
</reference>
<proteinExistence type="predicted"/>
<dbReference type="RefSeq" id="WP_236866823.1">
    <property type="nucleotide sequence ID" value="NZ_BAABAZ010000004.1"/>
</dbReference>
<sequence length="312" mass="34112">MTEGGYSSGRAIWSAATDRAKNISKKTGAPVNEILRRFIYERLLARVFLQSNNEWVLKGGTAVLARVQDARTTKDIDLLAELNDLDAAVDALRRAVETDLGDHFRFVIAKVERTLNGQGQPGVAGCSITFDPYVGTKKHSTVKVDLVVGSIMTADPEERVDTAIKMPGIRPPKLKLYPVADHIADKLCAIQAKYGQASGRESGRAKDLVDLVVFARTSSIEAQDLQAAIVAEWKFRGLPAEPQFAPPEVWRQQFGLLARKVAACGEFTSFDDACSLVARYLAPALVAHAVDYGRWLPDHLGWAGLLDPSDRP</sequence>
<dbReference type="EMBL" id="BAABAZ010000004">
    <property type="protein sequence ID" value="GAA4283389.1"/>
    <property type="molecule type" value="Genomic_DNA"/>
</dbReference>
<keyword evidence="2" id="KW-1185">Reference proteome</keyword>
<name>A0ABP8EHE8_9MICO</name>
<dbReference type="InterPro" id="IPR014942">
    <property type="entry name" value="AbiEii"/>
</dbReference>
<dbReference type="Pfam" id="PF08843">
    <property type="entry name" value="AbiEii"/>
    <property type="match status" value="1"/>
</dbReference>
<comment type="caution">
    <text evidence="1">The sequence shown here is derived from an EMBL/GenBank/DDBJ whole genome shotgun (WGS) entry which is preliminary data.</text>
</comment>
<dbReference type="Proteomes" id="UP001501586">
    <property type="component" value="Unassembled WGS sequence"/>
</dbReference>
<evidence type="ECO:0000313" key="2">
    <source>
        <dbReference type="Proteomes" id="UP001501586"/>
    </source>
</evidence>